<dbReference type="SUPFAM" id="SSF51569">
    <property type="entry name" value="Aldolase"/>
    <property type="match status" value="1"/>
</dbReference>
<evidence type="ECO:0000256" key="2">
    <source>
        <dbReference type="ARBA" id="ARBA00022679"/>
    </source>
</evidence>
<evidence type="ECO:0000259" key="3">
    <source>
        <dbReference type="PROSITE" id="PS51168"/>
    </source>
</evidence>
<evidence type="ECO:0000313" key="4">
    <source>
        <dbReference type="EMBL" id="SDB81426.1"/>
    </source>
</evidence>
<dbReference type="InterPro" id="IPR013785">
    <property type="entry name" value="Aldolase_TIM"/>
</dbReference>
<dbReference type="SMART" id="SM00830">
    <property type="entry name" value="CM_2"/>
    <property type="match status" value="1"/>
</dbReference>
<dbReference type="PANTHER" id="PTHR43018:SF1">
    <property type="entry name" value="PROTEIN AROA(G)"/>
    <property type="match status" value="1"/>
</dbReference>
<keyword evidence="5" id="KW-1185">Reference proteome</keyword>
<gene>
    <name evidence="4" type="ORF">SAMN05216323_100172</name>
</gene>
<dbReference type="SUPFAM" id="SSF48600">
    <property type="entry name" value="Chorismate mutase II"/>
    <property type="match status" value="1"/>
</dbReference>
<accession>A0A1G6GJR3</accession>
<dbReference type="OrthoDB" id="9780456at2"/>
<reference evidence="4 5" key="1">
    <citation type="submission" date="2016-09" db="EMBL/GenBank/DDBJ databases">
        <authorList>
            <person name="Capua I."/>
            <person name="De Benedictis P."/>
            <person name="Joannis T."/>
            <person name="Lombin L.H."/>
            <person name="Cattoli G."/>
        </authorList>
    </citation>
    <scope>NUCLEOTIDE SEQUENCE [LARGE SCALE GENOMIC DNA]</scope>
    <source>
        <strain evidence="4 5">A7P-90m</strain>
    </source>
</reference>
<dbReference type="GO" id="GO:0016740">
    <property type="term" value="F:transferase activity"/>
    <property type="evidence" value="ECO:0007669"/>
    <property type="project" value="UniProtKB-KW"/>
</dbReference>
<dbReference type="PROSITE" id="PS51168">
    <property type="entry name" value="CHORISMATE_MUT_2"/>
    <property type="match status" value="1"/>
</dbReference>
<dbReference type="InterPro" id="IPR006218">
    <property type="entry name" value="DAHP1/KDSA"/>
</dbReference>
<dbReference type="AlphaFoldDB" id="A0A1G6GJR3"/>
<dbReference type="EMBL" id="FMYP01000001">
    <property type="protein sequence ID" value="SDB81426.1"/>
    <property type="molecule type" value="Genomic_DNA"/>
</dbReference>
<dbReference type="Gene3D" id="3.20.20.70">
    <property type="entry name" value="Aldolase class I"/>
    <property type="match status" value="1"/>
</dbReference>
<dbReference type="PANTHER" id="PTHR43018">
    <property type="entry name" value="PHOSPHO-2-DEHYDRO-3-DEOXYHEPTONATE ALDOLASE"/>
    <property type="match status" value="1"/>
</dbReference>
<dbReference type="InterPro" id="IPR002701">
    <property type="entry name" value="CM_II_prokaryot"/>
</dbReference>
<dbReference type="Gene3D" id="1.20.59.10">
    <property type="entry name" value="Chorismate mutase"/>
    <property type="match status" value="1"/>
</dbReference>
<sequence length="364" mass="41148">MENKKFQGIIPPEKWIKDCSTPLIIAGPCSAETEEQVMQTAHQLKNTGVVQIFRAGIWKPRTQPNTFEGVGSVGLEWLQRVKRETGMSVATEVGSAKHVFEAIKYGVDLLWIGARTTSNPFAIQEIADALQGADIPVLVKNPLSPDLDLWIGAIERLHAVGLRKLGAIHRGFFSWEKTDLRNQPCWHIPLSMMRQFPDLPIICDPSHIAGKRELVPEIAQRAYDLRMHGLMVETHINPDNAWSDARQQLTPANFSEMIQSLVGTDSDEPYNHNLNDLRTEIDEIDEQLLGMVARRMRTVEKIAHLKEEEKLNVIQPKRWQDVLVNVKTKAESRGLRPTFAEGLFNAIHEESVLLQSNIIRSNQP</sequence>
<organism evidence="4 5">
    <name type="scientific">Williamwhitmania taraxaci</name>
    <dbReference type="NCBI Taxonomy" id="1640674"/>
    <lineage>
        <taxon>Bacteria</taxon>
        <taxon>Pseudomonadati</taxon>
        <taxon>Bacteroidota</taxon>
        <taxon>Bacteroidia</taxon>
        <taxon>Bacteroidales</taxon>
        <taxon>Williamwhitmaniaceae</taxon>
        <taxon>Williamwhitmania</taxon>
    </lineage>
</organism>
<evidence type="ECO:0000313" key="5">
    <source>
        <dbReference type="Proteomes" id="UP000199452"/>
    </source>
</evidence>
<dbReference type="RefSeq" id="WP_092434232.1">
    <property type="nucleotide sequence ID" value="NZ_FMYP01000001.1"/>
</dbReference>
<dbReference type="InterPro" id="IPR036979">
    <property type="entry name" value="CM_dom_sf"/>
</dbReference>
<dbReference type="GO" id="GO:0046417">
    <property type="term" value="P:chorismate metabolic process"/>
    <property type="evidence" value="ECO:0007669"/>
    <property type="project" value="InterPro"/>
</dbReference>
<dbReference type="Pfam" id="PF00793">
    <property type="entry name" value="DAHP_synth_1"/>
    <property type="match status" value="1"/>
</dbReference>
<name>A0A1G6GJR3_9BACT</name>
<keyword evidence="2" id="KW-0808">Transferase</keyword>
<evidence type="ECO:0000256" key="1">
    <source>
        <dbReference type="ARBA" id="ARBA00012404"/>
    </source>
</evidence>
<dbReference type="GO" id="GO:0004106">
    <property type="term" value="F:chorismate mutase activity"/>
    <property type="evidence" value="ECO:0007669"/>
    <property type="project" value="UniProtKB-EC"/>
</dbReference>
<dbReference type="STRING" id="1640674.SAMN05216323_100172"/>
<feature type="domain" description="Chorismate mutase" evidence="3">
    <location>
        <begin position="268"/>
        <end position="359"/>
    </location>
</feature>
<proteinExistence type="predicted"/>
<dbReference type="InterPro" id="IPR036263">
    <property type="entry name" value="Chorismate_II_sf"/>
</dbReference>
<dbReference type="Pfam" id="PF01817">
    <property type="entry name" value="CM_2"/>
    <property type="match status" value="1"/>
</dbReference>
<dbReference type="Proteomes" id="UP000199452">
    <property type="component" value="Unassembled WGS sequence"/>
</dbReference>
<protein>
    <recommendedName>
        <fullName evidence="1">chorismate mutase</fullName>
        <ecNumber evidence="1">5.4.99.5</ecNumber>
    </recommendedName>
</protein>
<dbReference type="EC" id="5.4.99.5" evidence="1"/>
<dbReference type="InterPro" id="IPR052899">
    <property type="entry name" value="Class-I_DAHP_synthase"/>
</dbReference>